<dbReference type="Gene3D" id="1.25.40.10">
    <property type="entry name" value="Tetratricopeptide repeat domain"/>
    <property type="match status" value="2"/>
</dbReference>
<dbReference type="OrthoDB" id="9790390at2"/>
<keyword evidence="2" id="KW-0813">Transport</keyword>
<comment type="similarity">
    <text evidence="1">Belongs to the thioredoxin family.</text>
</comment>
<keyword evidence="5" id="KW-0676">Redox-active center</keyword>
<sequence length="282" mass="31165">MGSSVVIDQTLDRQTFATAVLEASHDRPVLVDFFATWCGPCQLLKPILEKLAQEYDLTLAKVDIDQYPDLATQYHVDGVPDVRLVVAGEVKPGFVGMLPEPQLRELLGQWGLRSSLETAIALVETLVADKRYPEAKVQFDHLFDRYPGHGAVAIAAARFLLQIQKPEDALQILRTIEVGDSPHYEKAQGLKGLAELHALALAPVDGSEETTGELAQAFSRGAQSAVAGDYDTALKTFLEIVGRDRKFRNDGARKAMVTLFDCLGPDHDLTQTYRKRLMQTLY</sequence>
<evidence type="ECO:0000256" key="4">
    <source>
        <dbReference type="ARBA" id="ARBA00023157"/>
    </source>
</evidence>
<dbReference type="GO" id="GO:0005737">
    <property type="term" value="C:cytoplasm"/>
    <property type="evidence" value="ECO:0007669"/>
    <property type="project" value="TreeGrafter"/>
</dbReference>
<organism evidence="7 8">
    <name type="scientific">Prochlorothrix hollandica PCC 9006 = CALU 1027</name>
    <dbReference type="NCBI Taxonomy" id="317619"/>
    <lineage>
        <taxon>Bacteria</taxon>
        <taxon>Bacillati</taxon>
        <taxon>Cyanobacteriota</taxon>
        <taxon>Cyanophyceae</taxon>
        <taxon>Prochlorotrichales</taxon>
        <taxon>Prochlorotrichaceae</taxon>
        <taxon>Prochlorothrix</taxon>
    </lineage>
</organism>
<name>A0A0M2PY86_PROHO</name>
<dbReference type="InterPro" id="IPR013766">
    <property type="entry name" value="Thioredoxin_domain"/>
</dbReference>
<evidence type="ECO:0000256" key="2">
    <source>
        <dbReference type="ARBA" id="ARBA00022448"/>
    </source>
</evidence>
<dbReference type="RefSeq" id="WP_017713709.1">
    <property type="nucleotide sequence ID" value="NZ_KB235941.1"/>
</dbReference>
<dbReference type="GO" id="GO:0006950">
    <property type="term" value="P:response to stress"/>
    <property type="evidence" value="ECO:0007669"/>
    <property type="project" value="UniProtKB-ARBA"/>
</dbReference>
<keyword evidence="3" id="KW-0249">Electron transport</keyword>
<accession>A0A0M2PY86</accession>
<dbReference type="Pfam" id="PF00085">
    <property type="entry name" value="Thioredoxin"/>
    <property type="match status" value="1"/>
</dbReference>
<dbReference type="AlphaFoldDB" id="A0A0M2PY86"/>
<dbReference type="PROSITE" id="PS51352">
    <property type="entry name" value="THIOREDOXIN_2"/>
    <property type="match status" value="1"/>
</dbReference>
<evidence type="ECO:0000313" key="7">
    <source>
        <dbReference type="EMBL" id="KKJ01135.1"/>
    </source>
</evidence>
<evidence type="ECO:0000256" key="5">
    <source>
        <dbReference type="ARBA" id="ARBA00023284"/>
    </source>
</evidence>
<dbReference type="CDD" id="cd02947">
    <property type="entry name" value="TRX_family"/>
    <property type="match status" value="1"/>
</dbReference>
<dbReference type="PROSITE" id="PS00194">
    <property type="entry name" value="THIOREDOXIN_1"/>
    <property type="match status" value="1"/>
</dbReference>
<gene>
    <name evidence="7" type="ORF">PROH_01695</name>
</gene>
<reference evidence="7" key="1">
    <citation type="submission" date="2012-04" db="EMBL/GenBank/DDBJ databases">
        <authorList>
            <person name="Borisov I.G."/>
            <person name="Ivanikova N.V."/>
            <person name="Pinevich A.V."/>
        </authorList>
    </citation>
    <scope>NUCLEOTIDE SEQUENCE</scope>
    <source>
        <strain evidence="7">CALU 1027</strain>
    </source>
</reference>
<dbReference type="PANTHER" id="PTHR45663:SF11">
    <property type="entry name" value="GEO12009P1"/>
    <property type="match status" value="1"/>
</dbReference>
<dbReference type="EMBL" id="AJTX02000002">
    <property type="protein sequence ID" value="KKJ01135.1"/>
    <property type="molecule type" value="Genomic_DNA"/>
</dbReference>
<dbReference type="InterPro" id="IPR011990">
    <property type="entry name" value="TPR-like_helical_dom_sf"/>
</dbReference>
<dbReference type="InterPro" id="IPR017937">
    <property type="entry name" value="Thioredoxin_CS"/>
</dbReference>
<dbReference type="InterPro" id="IPR036249">
    <property type="entry name" value="Thioredoxin-like_sf"/>
</dbReference>
<evidence type="ECO:0000256" key="1">
    <source>
        <dbReference type="ARBA" id="ARBA00008987"/>
    </source>
</evidence>
<evidence type="ECO:0000256" key="3">
    <source>
        <dbReference type="ARBA" id="ARBA00022982"/>
    </source>
</evidence>
<dbReference type="Pfam" id="PF14559">
    <property type="entry name" value="TPR_19"/>
    <property type="match status" value="1"/>
</dbReference>
<keyword evidence="8" id="KW-1185">Reference proteome</keyword>
<dbReference type="SUPFAM" id="SSF52833">
    <property type="entry name" value="Thioredoxin-like"/>
    <property type="match status" value="1"/>
</dbReference>
<evidence type="ECO:0000259" key="6">
    <source>
        <dbReference type="PROSITE" id="PS51352"/>
    </source>
</evidence>
<dbReference type="Pfam" id="PF14561">
    <property type="entry name" value="TPR_20"/>
    <property type="match status" value="1"/>
</dbReference>
<dbReference type="PANTHER" id="PTHR45663">
    <property type="entry name" value="GEO12009P1"/>
    <property type="match status" value="1"/>
</dbReference>
<dbReference type="eggNOG" id="COG3118">
    <property type="taxonomic scope" value="Bacteria"/>
</dbReference>
<dbReference type="STRING" id="317619.GCA_000332315_03516"/>
<protein>
    <recommendedName>
        <fullName evidence="6">Thioredoxin domain-containing protein</fullName>
    </recommendedName>
</protein>
<dbReference type="Gene3D" id="3.40.30.10">
    <property type="entry name" value="Glutaredoxin"/>
    <property type="match status" value="1"/>
</dbReference>
<keyword evidence="4" id="KW-1015">Disulfide bond</keyword>
<feature type="domain" description="Thioredoxin" evidence="6">
    <location>
        <begin position="5"/>
        <end position="165"/>
    </location>
</feature>
<proteinExistence type="inferred from homology"/>
<dbReference type="Proteomes" id="UP000034681">
    <property type="component" value="Unassembled WGS sequence"/>
</dbReference>
<evidence type="ECO:0000313" key="8">
    <source>
        <dbReference type="Proteomes" id="UP000034681"/>
    </source>
</evidence>
<comment type="caution">
    <text evidence="7">The sequence shown here is derived from an EMBL/GenBank/DDBJ whole genome shotgun (WGS) entry which is preliminary data.</text>
</comment>
<dbReference type="GO" id="GO:0015035">
    <property type="term" value="F:protein-disulfide reductase activity"/>
    <property type="evidence" value="ECO:0007669"/>
    <property type="project" value="TreeGrafter"/>
</dbReference>